<keyword evidence="7" id="KW-0482">Metalloprotease</keyword>
<proteinExistence type="inferred from homology"/>
<evidence type="ECO:0000259" key="9">
    <source>
        <dbReference type="Pfam" id="PF05649"/>
    </source>
</evidence>
<dbReference type="GO" id="GO:0004222">
    <property type="term" value="F:metalloendopeptidase activity"/>
    <property type="evidence" value="ECO:0007669"/>
    <property type="project" value="InterPro"/>
</dbReference>
<evidence type="ECO:0000256" key="7">
    <source>
        <dbReference type="ARBA" id="ARBA00023049"/>
    </source>
</evidence>
<evidence type="ECO:0000313" key="11">
    <source>
        <dbReference type="Proteomes" id="UP000253664"/>
    </source>
</evidence>
<accession>A0A367LGM2</accession>
<dbReference type="EMBL" id="LKCN02000006">
    <property type="protein sequence ID" value="RCI13547.1"/>
    <property type="molecule type" value="Genomic_DNA"/>
</dbReference>
<evidence type="ECO:0000256" key="2">
    <source>
        <dbReference type="ARBA" id="ARBA00007357"/>
    </source>
</evidence>
<dbReference type="GO" id="GO:0046872">
    <property type="term" value="F:metal ion binding"/>
    <property type="evidence" value="ECO:0007669"/>
    <property type="project" value="UniProtKB-KW"/>
</dbReference>
<evidence type="ECO:0000256" key="1">
    <source>
        <dbReference type="ARBA" id="ARBA00001947"/>
    </source>
</evidence>
<keyword evidence="5" id="KW-0378">Hydrolase</keyword>
<keyword evidence="6" id="KW-0862">Zinc</keyword>
<comment type="cofactor">
    <cofactor evidence="1">
        <name>Zn(2+)</name>
        <dbReference type="ChEBI" id="CHEBI:29105"/>
    </cofactor>
</comment>
<keyword evidence="11" id="KW-1185">Reference proteome</keyword>
<sequence>MDLVNGSTSLCITATCIAYAAHLLVNFCSGTRENFDDGESEIVQQSVNNIVRQLIESDYETAISHKTLLAKRDAAPHEAKDLFTAIQANYNSCLNVTQLRSQGLSPLHDMRDKIMELFPVPDLNSNLTMTGPEPMSCPSAASPASTAPTASNATLSRVLLYLTQIQVVPSFGLAVAVSDNPLEPERTVVTLGPIPSDDYNSDLPSDEAATVGEQVGDILNELLADRKETDFASLGHAVVHFQSQIRKIIDSHGIPDNVLPKMMTLDEVAVLAPPLGLDGVIRALVPASVQNDTVAVEFPPVVASISQFISNTPVAVIQAYLLYQMVESFRDFAWVDDETGDSPRWITCVKQALSTGPSHLLNHMFAMAAVPQESRDVGENIWAAIKQQFLRSLKGRGWVSDQVKRDVQQKLANMGHTFVSSPEFDSLDKVTAEYNDLELTSDYLKNQLAYRRWDTQKHFGQAGKPPNRRDAASPTRAGASYYPIINSIFINGPFLRHPSASRDYPDVFNFGGLGNVLGHELTHGFDDSGRKYDQNGRHADWWDNNTVAEFEKRAECFVRQYDAFSLPTSDNGQRKQVNGTKTLTENIADAGGINLAFDAWKATNRRNTMKLPGLDRFTIEKQFFIASMVPLCTTNRGESNLKALLFDNHTPDPARIRGLAENSRGFRAAFNCPVKEPTCELW</sequence>
<dbReference type="PANTHER" id="PTHR11733">
    <property type="entry name" value="ZINC METALLOPROTEASE FAMILY M13 NEPRILYSIN-RELATED"/>
    <property type="match status" value="1"/>
</dbReference>
<evidence type="ECO:0000256" key="4">
    <source>
        <dbReference type="ARBA" id="ARBA00022723"/>
    </source>
</evidence>
<keyword evidence="3" id="KW-0645">Protease</keyword>
<name>A0A367LGM2_9HYPO</name>
<dbReference type="Proteomes" id="UP000253664">
    <property type="component" value="Unassembled WGS sequence"/>
</dbReference>
<dbReference type="Pfam" id="PF05649">
    <property type="entry name" value="Peptidase_M13_N"/>
    <property type="match status" value="1"/>
</dbReference>
<feature type="domain" description="Peptidase M13 N-terminal" evidence="9">
    <location>
        <begin position="41"/>
        <end position="415"/>
    </location>
</feature>
<dbReference type="PROSITE" id="PS51885">
    <property type="entry name" value="NEPRILYSIN"/>
    <property type="match status" value="1"/>
</dbReference>
<dbReference type="PRINTS" id="PR00786">
    <property type="entry name" value="NEPRILYSIN"/>
</dbReference>
<dbReference type="InterPro" id="IPR008753">
    <property type="entry name" value="Peptidase_M13_N"/>
</dbReference>
<evidence type="ECO:0008006" key="12">
    <source>
        <dbReference type="Google" id="ProtNLM"/>
    </source>
</evidence>
<evidence type="ECO:0000259" key="8">
    <source>
        <dbReference type="Pfam" id="PF01431"/>
    </source>
</evidence>
<organism evidence="10 11">
    <name type="scientific">Ophiocordyceps polyrhachis-furcata BCC 54312</name>
    <dbReference type="NCBI Taxonomy" id="1330021"/>
    <lineage>
        <taxon>Eukaryota</taxon>
        <taxon>Fungi</taxon>
        <taxon>Dikarya</taxon>
        <taxon>Ascomycota</taxon>
        <taxon>Pezizomycotina</taxon>
        <taxon>Sordariomycetes</taxon>
        <taxon>Hypocreomycetidae</taxon>
        <taxon>Hypocreales</taxon>
        <taxon>Ophiocordycipitaceae</taxon>
        <taxon>Ophiocordyceps</taxon>
    </lineage>
</organism>
<dbReference type="AlphaFoldDB" id="A0A367LGM2"/>
<protein>
    <recommendedName>
        <fullName evidence="12">Peptidase M13 C-terminal domain-containing protein</fullName>
    </recommendedName>
</protein>
<reference evidence="10 11" key="1">
    <citation type="journal article" date="2015" name="BMC Genomics">
        <title>Insights from the genome of Ophiocordyceps polyrhachis-furcata to pathogenicity and host specificity in insect fungi.</title>
        <authorList>
            <person name="Wichadakul D."/>
            <person name="Kobmoo N."/>
            <person name="Ingsriswang S."/>
            <person name="Tangphatsornruang S."/>
            <person name="Chantasingh D."/>
            <person name="Luangsa-ard J.J."/>
            <person name="Eurwilaichitr L."/>
        </authorList>
    </citation>
    <scope>NUCLEOTIDE SEQUENCE [LARGE SCALE GENOMIC DNA]</scope>
    <source>
        <strain evidence="10 11">BCC 54312</strain>
    </source>
</reference>
<keyword evidence="4" id="KW-0479">Metal-binding</keyword>
<dbReference type="Pfam" id="PF01431">
    <property type="entry name" value="Peptidase_M13"/>
    <property type="match status" value="1"/>
</dbReference>
<evidence type="ECO:0000256" key="5">
    <source>
        <dbReference type="ARBA" id="ARBA00022801"/>
    </source>
</evidence>
<dbReference type="OrthoDB" id="6475849at2759"/>
<dbReference type="InterPro" id="IPR024079">
    <property type="entry name" value="MetalloPept_cat_dom_sf"/>
</dbReference>
<dbReference type="PANTHER" id="PTHR11733:SF167">
    <property type="entry name" value="FI17812P1-RELATED"/>
    <property type="match status" value="1"/>
</dbReference>
<dbReference type="InterPro" id="IPR042089">
    <property type="entry name" value="Peptidase_M13_dom_2"/>
</dbReference>
<comment type="caution">
    <text evidence="10">The sequence shown here is derived from an EMBL/GenBank/DDBJ whole genome shotgun (WGS) entry which is preliminary data.</text>
</comment>
<dbReference type="InterPro" id="IPR018497">
    <property type="entry name" value="Peptidase_M13_C"/>
</dbReference>
<comment type="similarity">
    <text evidence="2">Belongs to the peptidase M13 family.</text>
</comment>
<evidence type="ECO:0000256" key="6">
    <source>
        <dbReference type="ARBA" id="ARBA00022833"/>
    </source>
</evidence>
<evidence type="ECO:0000256" key="3">
    <source>
        <dbReference type="ARBA" id="ARBA00022670"/>
    </source>
</evidence>
<dbReference type="CDD" id="cd08662">
    <property type="entry name" value="M13"/>
    <property type="match status" value="1"/>
</dbReference>
<dbReference type="Gene3D" id="1.10.1380.10">
    <property type="entry name" value="Neutral endopeptidase , domain2"/>
    <property type="match status" value="1"/>
</dbReference>
<dbReference type="STRING" id="1330021.A0A367LGM2"/>
<feature type="domain" description="Peptidase M13 C-terminal" evidence="8">
    <location>
        <begin position="480"/>
        <end position="676"/>
    </location>
</feature>
<dbReference type="Gene3D" id="3.40.390.10">
    <property type="entry name" value="Collagenase (Catalytic Domain)"/>
    <property type="match status" value="1"/>
</dbReference>
<gene>
    <name evidence="10" type="ORF">L249_5591</name>
</gene>
<dbReference type="GO" id="GO:0005886">
    <property type="term" value="C:plasma membrane"/>
    <property type="evidence" value="ECO:0007669"/>
    <property type="project" value="TreeGrafter"/>
</dbReference>
<evidence type="ECO:0000313" key="10">
    <source>
        <dbReference type="EMBL" id="RCI13547.1"/>
    </source>
</evidence>
<dbReference type="InterPro" id="IPR000718">
    <property type="entry name" value="Peptidase_M13"/>
</dbReference>
<dbReference type="SUPFAM" id="SSF55486">
    <property type="entry name" value="Metalloproteases ('zincins'), catalytic domain"/>
    <property type="match status" value="1"/>
</dbReference>
<dbReference type="GO" id="GO:0016485">
    <property type="term" value="P:protein processing"/>
    <property type="evidence" value="ECO:0007669"/>
    <property type="project" value="TreeGrafter"/>
</dbReference>